<feature type="compositionally biased region" description="Polar residues" evidence="1">
    <location>
        <begin position="32"/>
        <end position="42"/>
    </location>
</feature>
<keyword evidence="3" id="KW-1185">Reference proteome</keyword>
<organism evidence="2 3">
    <name type="scientific">Sphingomonas qomolangmaensis</name>
    <dbReference type="NCBI Taxonomy" id="2918765"/>
    <lineage>
        <taxon>Bacteria</taxon>
        <taxon>Pseudomonadati</taxon>
        <taxon>Pseudomonadota</taxon>
        <taxon>Alphaproteobacteria</taxon>
        <taxon>Sphingomonadales</taxon>
        <taxon>Sphingomonadaceae</taxon>
        <taxon>Sphingomonas</taxon>
    </lineage>
</organism>
<gene>
    <name evidence="2" type="ORF">NMP03_02570</name>
</gene>
<dbReference type="RefSeq" id="WP_256506983.1">
    <property type="nucleotide sequence ID" value="NZ_CP101740.1"/>
</dbReference>
<dbReference type="EMBL" id="CP101740">
    <property type="protein sequence ID" value="UUL83139.1"/>
    <property type="molecule type" value="Genomic_DNA"/>
</dbReference>
<name>A0ABY5L831_9SPHN</name>
<evidence type="ECO:0000313" key="2">
    <source>
        <dbReference type="EMBL" id="UUL83139.1"/>
    </source>
</evidence>
<proteinExistence type="predicted"/>
<dbReference type="PROSITE" id="PS51318">
    <property type="entry name" value="TAT"/>
    <property type="match status" value="1"/>
</dbReference>
<dbReference type="InterPro" id="IPR027056">
    <property type="entry name" value="Gluconate_2DH_su3"/>
</dbReference>
<feature type="region of interest" description="Disordered" evidence="1">
    <location>
        <begin position="32"/>
        <end position="63"/>
    </location>
</feature>
<accession>A0ABY5L831</accession>
<protein>
    <submittedName>
        <fullName evidence="2">Gluconate 2-dehydrogenase subunit 3 family protein</fullName>
    </submittedName>
</protein>
<dbReference type="Pfam" id="PF13618">
    <property type="entry name" value="Gluconate_2-dh3"/>
    <property type="match status" value="1"/>
</dbReference>
<dbReference type="Proteomes" id="UP001058533">
    <property type="component" value="Chromosome"/>
</dbReference>
<dbReference type="InterPro" id="IPR006311">
    <property type="entry name" value="TAT_signal"/>
</dbReference>
<evidence type="ECO:0000256" key="1">
    <source>
        <dbReference type="SAM" id="MobiDB-lite"/>
    </source>
</evidence>
<evidence type="ECO:0000313" key="3">
    <source>
        <dbReference type="Proteomes" id="UP001058533"/>
    </source>
</evidence>
<sequence length="261" mass="27841">MTDHKLTDRRTLLKFAGLGMGAAAVPGTLGAQQTDPVAQTGANPVPPSGGHAGHAMAGRTPAPATDAAPAGYMFLDTEEAAFVEAFVDTLIPADELSAKGSELGVATFIDRQLYSAWGQGRTMYLQGPFVEGTPEQGYQSALTPADIVRLGIAEANAVVRNTYADNSFDTVTDAERVAIVTALEADKIALEVVPTPVFFRMLFQLAMDGFFADPLYGGNKGKASWKLLGYPGVGEMYSDKIAEWRNKPFRVEEPMSIQDFG</sequence>
<reference evidence="2" key="1">
    <citation type="submission" date="2022-07" db="EMBL/GenBank/DDBJ databases">
        <title>Sphingomonas sp. nov., a novel bacterium isolated from the north slope of the Mount Everest.</title>
        <authorList>
            <person name="Cui X."/>
            <person name="Liu Y."/>
        </authorList>
    </citation>
    <scope>NUCLEOTIDE SEQUENCE</scope>
    <source>
        <strain evidence="2">S5-59</strain>
    </source>
</reference>